<feature type="compositionally biased region" description="Low complexity" evidence="1">
    <location>
        <begin position="44"/>
        <end position="58"/>
    </location>
</feature>
<evidence type="ECO:0000256" key="1">
    <source>
        <dbReference type="SAM" id="MobiDB-lite"/>
    </source>
</evidence>
<protein>
    <submittedName>
        <fullName evidence="2">Mitogen-activated kinase kinase kinase 12-like protein</fullName>
    </submittedName>
</protein>
<feature type="compositionally biased region" description="Basic residues" evidence="1">
    <location>
        <begin position="88"/>
        <end position="97"/>
    </location>
</feature>
<keyword evidence="2" id="KW-0808">Transferase</keyword>
<proteinExistence type="predicted"/>
<gene>
    <name evidence="2" type="ORF">ROHU_018262</name>
</gene>
<keyword evidence="2" id="KW-0418">Kinase</keyword>
<evidence type="ECO:0000313" key="2">
    <source>
        <dbReference type="EMBL" id="RXN29676.1"/>
    </source>
</evidence>
<dbReference type="EMBL" id="QBIY01011748">
    <property type="protein sequence ID" value="RXN29676.1"/>
    <property type="molecule type" value="Genomic_DNA"/>
</dbReference>
<dbReference type="GO" id="GO:0016301">
    <property type="term" value="F:kinase activity"/>
    <property type="evidence" value="ECO:0007669"/>
    <property type="project" value="UniProtKB-KW"/>
</dbReference>
<keyword evidence="3" id="KW-1185">Reference proteome</keyword>
<dbReference type="Proteomes" id="UP000290572">
    <property type="component" value="Unassembled WGS sequence"/>
</dbReference>
<accession>A0A498NDX7</accession>
<comment type="caution">
    <text evidence="2">The sequence shown here is derived from an EMBL/GenBank/DDBJ whole genome shotgun (WGS) entry which is preliminary data.</text>
</comment>
<evidence type="ECO:0000313" key="3">
    <source>
        <dbReference type="Proteomes" id="UP000290572"/>
    </source>
</evidence>
<feature type="compositionally biased region" description="Basic and acidic residues" evidence="1">
    <location>
        <begin position="34"/>
        <end position="43"/>
    </location>
</feature>
<organism evidence="2 3">
    <name type="scientific">Labeo rohita</name>
    <name type="common">Indian major carp</name>
    <name type="synonym">Cyprinus rohita</name>
    <dbReference type="NCBI Taxonomy" id="84645"/>
    <lineage>
        <taxon>Eukaryota</taxon>
        <taxon>Metazoa</taxon>
        <taxon>Chordata</taxon>
        <taxon>Craniata</taxon>
        <taxon>Vertebrata</taxon>
        <taxon>Euteleostomi</taxon>
        <taxon>Actinopterygii</taxon>
        <taxon>Neopterygii</taxon>
        <taxon>Teleostei</taxon>
        <taxon>Ostariophysi</taxon>
        <taxon>Cypriniformes</taxon>
        <taxon>Cyprinidae</taxon>
        <taxon>Labeoninae</taxon>
        <taxon>Labeonini</taxon>
        <taxon>Labeo</taxon>
    </lineage>
</organism>
<dbReference type="AlphaFoldDB" id="A0A498NDX7"/>
<feature type="region of interest" description="Disordered" evidence="1">
    <location>
        <begin position="26"/>
        <end position="113"/>
    </location>
</feature>
<name>A0A498NDX7_LABRO</name>
<reference evidence="2 3" key="1">
    <citation type="submission" date="2018-03" db="EMBL/GenBank/DDBJ databases">
        <title>Draft genome sequence of Rohu Carp (Labeo rohita).</title>
        <authorList>
            <person name="Das P."/>
            <person name="Kushwaha B."/>
            <person name="Joshi C.G."/>
            <person name="Kumar D."/>
            <person name="Nagpure N.S."/>
            <person name="Sahoo L."/>
            <person name="Das S.P."/>
            <person name="Bit A."/>
            <person name="Patnaik S."/>
            <person name="Meher P.K."/>
            <person name="Jayasankar P."/>
            <person name="Koringa P.G."/>
            <person name="Patel N.V."/>
            <person name="Hinsu A.T."/>
            <person name="Kumar R."/>
            <person name="Pandey M."/>
            <person name="Agarwal S."/>
            <person name="Srivastava S."/>
            <person name="Singh M."/>
            <person name="Iquebal M.A."/>
            <person name="Jaiswal S."/>
            <person name="Angadi U.B."/>
            <person name="Kumar N."/>
            <person name="Raza M."/>
            <person name="Shah T.M."/>
            <person name="Rai A."/>
            <person name="Jena J.K."/>
        </authorList>
    </citation>
    <scope>NUCLEOTIDE SEQUENCE [LARGE SCALE GENOMIC DNA]</scope>
    <source>
        <strain evidence="2">DASCIFA01</strain>
        <tissue evidence="2">Testis</tissue>
    </source>
</reference>
<feature type="compositionally biased region" description="Polar residues" evidence="1">
    <location>
        <begin position="98"/>
        <end position="113"/>
    </location>
</feature>
<sequence length="113" mass="13123">MAEQRARVEPAGQVKLRATRAGLKTYMEQEQEITTEKQTEQTEQKTSTTEQKTTTAEQTEQKTTRAGKKTTMAEQTKQRPMAETRTWGKLRHKRQTVHLRQQGQRQGTQKVHQ</sequence>